<keyword evidence="3 7" id="KW-0489">Methyltransferase</keyword>
<dbReference type="GO" id="GO:0032259">
    <property type="term" value="P:methylation"/>
    <property type="evidence" value="ECO:0007669"/>
    <property type="project" value="UniProtKB-KW"/>
</dbReference>
<dbReference type="AlphaFoldDB" id="K6WW97"/>
<dbReference type="Gene3D" id="3.40.50.150">
    <property type="entry name" value="Vaccinia Virus protein VP39"/>
    <property type="match status" value="1"/>
</dbReference>
<dbReference type="InterPro" id="IPR050903">
    <property type="entry name" value="Bact_Chemotaxis_MeTrfase"/>
</dbReference>
<dbReference type="OrthoDB" id="9816309at2"/>
<keyword evidence="8" id="KW-1185">Reference proteome</keyword>
<keyword evidence="5" id="KW-0949">S-adenosyl-L-methionine</keyword>
<dbReference type="PANTHER" id="PTHR24422:SF21">
    <property type="entry name" value="CHEMOTAXIS PROTEIN METHYLTRANSFERASE 1"/>
    <property type="match status" value="1"/>
</dbReference>
<feature type="domain" description="CheR-type methyltransferase" evidence="6">
    <location>
        <begin position="1"/>
        <end position="273"/>
    </location>
</feature>
<evidence type="ECO:0000256" key="5">
    <source>
        <dbReference type="ARBA" id="ARBA00022691"/>
    </source>
</evidence>
<comment type="catalytic activity">
    <reaction evidence="1">
        <text>L-glutamyl-[protein] + S-adenosyl-L-methionine = [protein]-L-glutamate 5-O-methyl ester + S-adenosyl-L-homocysteine</text>
        <dbReference type="Rhea" id="RHEA:24452"/>
        <dbReference type="Rhea" id="RHEA-COMP:10208"/>
        <dbReference type="Rhea" id="RHEA-COMP:10311"/>
        <dbReference type="ChEBI" id="CHEBI:29973"/>
        <dbReference type="ChEBI" id="CHEBI:57856"/>
        <dbReference type="ChEBI" id="CHEBI:59789"/>
        <dbReference type="ChEBI" id="CHEBI:82795"/>
        <dbReference type="EC" id="2.1.1.80"/>
    </reaction>
</comment>
<dbReference type="InterPro" id="IPR022641">
    <property type="entry name" value="CheR_N"/>
</dbReference>
<evidence type="ECO:0000313" key="7">
    <source>
        <dbReference type="EMBL" id="GAB98116.1"/>
    </source>
</evidence>
<reference evidence="7 8" key="1">
    <citation type="submission" date="2012-08" db="EMBL/GenBank/DDBJ databases">
        <title>Whole genome shotgun sequence of Kineosphaera limosa NBRC 100340.</title>
        <authorList>
            <person name="Yoshida I."/>
            <person name="Isaki S."/>
            <person name="Hosoyama A."/>
            <person name="Tsuchikane K."/>
            <person name="Katsumata H."/>
            <person name="Ando Y."/>
            <person name="Ohji S."/>
            <person name="Hamada M."/>
            <person name="Tamura T."/>
            <person name="Yamazoe A."/>
            <person name="Yamazaki S."/>
            <person name="Fujita N."/>
        </authorList>
    </citation>
    <scope>NUCLEOTIDE SEQUENCE [LARGE SCALE GENOMIC DNA]</scope>
    <source>
        <strain evidence="7 8">NBRC 100340</strain>
    </source>
</reference>
<dbReference type="STRING" id="1184609.KILIM_101_00110"/>
<evidence type="ECO:0000256" key="1">
    <source>
        <dbReference type="ARBA" id="ARBA00001541"/>
    </source>
</evidence>
<dbReference type="GO" id="GO:0008983">
    <property type="term" value="F:protein-glutamate O-methyltransferase activity"/>
    <property type="evidence" value="ECO:0007669"/>
    <property type="project" value="UniProtKB-EC"/>
</dbReference>
<comment type="caution">
    <text evidence="7">The sequence shown here is derived from an EMBL/GenBank/DDBJ whole genome shotgun (WGS) entry which is preliminary data.</text>
</comment>
<dbReference type="EC" id="2.1.1.80" evidence="2"/>
<dbReference type="InterPro" id="IPR000780">
    <property type="entry name" value="CheR_MeTrfase"/>
</dbReference>
<dbReference type="EMBL" id="BAHD01000101">
    <property type="protein sequence ID" value="GAB98116.1"/>
    <property type="molecule type" value="Genomic_DNA"/>
</dbReference>
<dbReference type="RefSeq" id="WP_006594648.1">
    <property type="nucleotide sequence ID" value="NZ_BAHD01000101.1"/>
</dbReference>
<dbReference type="SUPFAM" id="SSF47757">
    <property type="entry name" value="Chemotaxis receptor methyltransferase CheR, N-terminal domain"/>
    <property type="match status" value="1"/>
</dbReference>
<evidence type="ECO:0000256" key="2">
    <source>
        <dbReference type="ARBA" id="ARBA00012534"/>
    </source>
</evidence>
<dbReference type="SMART" id="SM00138">
    <property type="entry name" value="MeTrc"/>
    <property type="match status" value="1"/>
</dbReference>
<dbReference type="SUPFAM" id="SSF53335">
    <property type="entry name" value="S-adenosyl-L-methionine-dependent methyltransferases"/>
    <property type="match status" value="1"/>
</dbReference>
<protein>
    <recommendedName>
        <fullName evidence="2">protein-glutamate O-methyltransferase</fullName>
        <ecNumber evidence="2">2.1.1.80</ecNumber>
    </recommendedName>
</protein>
<sequence length="273" mass="31058">MSISGSDVDFISDVVRRRSAIVLDRSKEYLIESRLVTLARQRGDASVEDLVRQLRAAPNGALRDEVVEAMTTNETSFFRDGHPFMALSNTILPDLLVSRGKERSLSIWCAACSSGQEPYTVAMLIQELIGADPSWRVRLVATDIDTKMLQRTKEGIYNQFEVNRGLPAPLLVRYFARHGMNYQIDSRLRAMIETRFVNLAEPMPPMPQMDIVFLRNVLIYFDVDVKRRILQGLKKVIRPDGYLFLGGAETTMNIDDAGWERQTIGRATVYRPR</sequence>
<dbReference type="Pfam" id="PF03705">
    <property type="entry name" value="CheR_N"/>
    <property type="match status" value="1"/>
</dbReference>
<gene>
    <name evidence="7" type="primary">cheR</name>
    <name evidence="7" type="ORF">KILIM_101_00110</name>
</gene>
<dbReference type="Proteomes" id="UP000008366">
    <property type="component" value="Unassembled WGS sequence"/>
</dbReference>
<name>K6WW97_9MICO</name>
<organism evidence="7 8">
    <name type="scientific">Kineosphaera limosa NBRC 100340</name>
    <dbReference type="NCBI Taxonomy" id="1184609"/>
    <lineage>
        <taxon>Bacteria</taxon>
        <taxon>Bacillati</taxon>
        <taxon>Actinomycetota</taxon>
        <taxon>Actinomycetes</taxon>
        <taxon>Micrococcales</taxon>
        <taxon>Dermatophilaceae</taxon>
        <taxon>Kineosphaera</taxon>
    </lineage>
</organism>
<dbReference type="eggNOG" id="COG1352">
    <property type="taxonomic scope" value="Bacteria"/>
</dbReference>
<dbReference type="PRINTS" id="PR00996">
    <property type="entry name" value="CHERMTFRASE"/>
</dbReference>
<dbReference type="Pfam" id="PF01739">
    <property type="entry name" value="CheR"/>
    <property type="match status" value="1"/>
</dbReference>
<evidence type="ECO:0000256" key="3">
    <source>
        <dbReference type="ARBA" id="ARBA00022603"/>
    </source>
</evidence>
<dbReference type="InterPro" id="IPR022642">
    <property type="entry name" value="CheR_C"/>
</dbReference>
<dbReference type="Gene3D" id="1.10.155.10">
    <property type="entry name" value="Chemotaxis receptor methyltransferase CheR, N-terminal domain"/>
    <property type="match status" value="1"/>
</dbReference>
<keyword evidence="4 7" id="KW-0808">Transferase</keyword>
<evidence type="ECO:0000313" key="8">
    <source>
        <dbReference type="Proteomes" id="UP000008366"/>
    </source>
</evidence>
<dbReference type="PANTHER" id="PTHR24422">
    <property type="entry name" value="CHEMOTAXIS PROTEIN METHYLTRANSFERASE"/>
    <property type="match status" value="1"/>
</dbReference>
<dbReference type="PROSITE" id="PS50123">
    <property type="entry name" value="CHER"/>
    <property type="match status" value="1"/>
</dbReference>
<dbReference type="InterPro" id="IPR029063">
    <property type="entry name" value="SAM-dependent_MTases_sf"/>
</dbReference>
<proteinExistence type="predicted"/>
<dbReference type="InterPro" id="IPR036804">
    <property type="entry name" value="CheR_N_sf"/>
</dbReference>
<evidence type="ECO:0000256" key="4">
    <source>
        <dbReference type="ARBA" id="ARBA00022679"/>
    </source>
</evidence>
<evidence type="ECO:0000259" key="6">
    <source>
        <dbReference type="PROSITE" id="PS50123"/>
    </source>
</evidence>
<accession>K6WW97</accession>